<comment type="catalytic activity">
    <reaction evidence="15">
        <text>13-(9Z-hexadecenoyloxy)-octadecanoate + H2O = 13-hydroxy-octadecanoate + (9Z)-hexadecenoate + H(+)</text>
        <dbReference type="Rhea" id="RHEA:52076"/>
        <dbReference type="ChEBI" id="CHEBI:15377"/>
        <dbReference type="ChEBI" id="CHEBI:15378"/>
        <dbReference type="ChEBI" id="CHEBI:32372"/>
        <dbReference type="ChEBI" id="CHEBI:136304"/>
        <dbReference type="ChEBI" id="CHEBI:136315"/>
    </reaction>
    <physiologicalReaction direction="left-to-right" evidence="15">
        <dbReference type="Rhea" id="RHEA:52077"/>
    </physiologicalReaction>
</comment>
<feature type="transmembrane region" description="Helical" evidence="17">
    <location>
        <begin position="152"/>
        <end position="173"/>
    </location>
</feature>
<evidence type="ECO:0000256" key="17">
    <source>
        <dbReference type="SAM" id="Phobius"/>
    </source>
</evidence>
<name>A0ABP1RQC0_9HEXA</name>
<accession>A0ABP1RQC0</accession>
<dbReference type="PANTHER" id="PTHR10989">
    <property type="entry name" value="ANDROGEN-INDUCED PROTEIN 1-RELATED"/>
    <property type="match status" value="1"/>
</dbReference>
<evidence type="ECO:0008006" key="20">
    <source>
        <dbReference type="Google" id="ProtNLM"/>
    </source>
</evidence>
<dbReference type="EMBL" id="CAXLJM020000096">
    <property type="protein sequence ID" value="CAL8133109.1"/>
    <property type="molecule type" value="Genomic_DNA"/>
</dbReference>
<evidence type="ECO:0000313" key="18">
    <source>
        <dbReference type="EMBL" id="CAL8133109.1"/>
    </source>
</evidence>
<dbReference type="Proteomes" id="UP001642540">
    <property type="component" value="Unassembled WGS sequence"/>
</dbReference>
<comment type="catalytic activity">
    <reaction evidence="8">
        <text>13-octadecanoyloxy-octadecanoate + H2O = 13-hydroxy-octadecanoate + octadecanoate + H(+)</text>
        <dbReference type="Rhea" id="RHEA:52084"/>
        <dbReference type="ChEBI" id="CHEBI:15377"/>
        <dbReference type="ChEBI" id="CHEBI:15378"/>
        <dbReference type="ChEBI" id="CHEBI:25629"/>
        <dbReference type="ChEBI" id="CHEBI:136304"/>
        <dbReference type="ChEBI" id="CHEBI:136335"/>
    </reaction>
    <physiologicalReaction direction="left-to-right" evidence="8">
        <dbReference type="Rhea" id="RHEA:52085"/>
    </physiologicalReaction>
</comment>
<evidence type="ECO:0000256" key="7">
    <source>
        <dbReference type="ARBA" id="ARBA00047368"/>
    </source>
</evidence>
<evidence type="ECO:0000256" key="3">
    <source>
        <dbReference type="ARBA" id="ARBA00009300"/>
    </source>
</evidence>
<dbReference type="InterPro" id="IPR006838">
    <property type="entry name" value="ADTRP_AIG1"/>
</dbReference>
<proteinExistence type="inferred from homology"/>
<comment type="similarity">
    <text evidence="3">Belongs to the AIG1 family.</text>
</comment>
<dbReference type="PANTHER" id="PTHR10989:SF16">
    <property type="entry name" value="AT02829P-RELATED"/>
    <property type="match status" value="1"/>
</dbReference>
<evidence type="ECO:0000256" key="12">
    <source>
        <dbReference type="ARBA" id="ARBA00048800"/>
    </source>
</evidence>
<evidence type="ECO:0000256" key="16">
    <source>
        <dbReference type="ARBA" id="ARBA00049428"/>
    </source>
</evidence>
<reference evidence="18 19" key="1">
    <citation type="submission" date="2024-08" db="EMBL/GenBank/DDBJ databases">
        <authorList>
            <person name="Cucini C."/>
            <person name="Frati F."/>
        </authorList>
    </citation>
    <scope>NUCLEOTIDE SEQUENCE [LARGE SCALE GENOMIC DNA]</scope>
</reference>
<protein>
    <recommendedName>
        <fullName evidence="20">FAR-17a/AIG1-like protein</fullName>
    </recommendedName>
</protein>
<feature type="transmembrane region" description="Helical" evidence="17">
    <location>
        <begin position="41"/>
        <end position="64"/>
    </location>
</feature>
<evidence type="ECO:0000256" key="8">
    <source>
        <dbReference type="ARBA" id="ARBA00047427"/>
    </source>
</evidence>
<organism evidence="18 19">
    <name type="scientific">Orchesella dallaii</name>
    <dbReference type="NCBI Taxonomy" id="48710"/>
    <lineage>
        <taxon>Eukaryota</taxon>
        <taxon>Metazoa</taxon>
        <taxon>Ecdysozoa</taxon>
        <taxon>Arthropoda</taxon>
        <taxon>Hexapoda</taxon>
        <taxon>Collembola</taxon>
        <taxon>Entomobryomorpha</taxon>
        <taxon>Entomobryoidea</taxon>
        <taxon>Orchesellidae</taxon>
        <taxon>Orchesellinae</taxon>
        <taxon>Orchesella</taxon>
    </lineage>
</organism>
<keyword evidence="6 17" id="KW-0472">Membrane</keyword>
<evidence type="ECO:0000313" key="19">
    <source>
        <dbReference type="Proteomes" id="UP001642540"/>
    </source>
</evidence>
<keyword evidence="19" id="KW-1185">Reference proteome</keyword>
<comment type="caution">
    <text evidence="18">The sequence shown here is derived from an EMBL/GenBank/DDBJ whole genome shotgun (WGS) entry which is preliminary data.</text>
</comment>
<evidence type="ECO:0000256" key="1">
    <source>
        <dbReference type="ARBA" id="ARBA00000923"/>
    </source>
</evidence>
<evidence type="ECO:0000256" key="15">
    <source>
        <dbReference type="ARBA" id="ARBA00049322"/>
    </source>
</evidence>
<sequence>MSILCALVHVLGIACFGVAIFYNTFLIRLSEEEKVFPWRWLYLTIWDIVIQFIYHTVGLLNDIFGSNNIISGSLERPFLQRFRDYLFISLAFPIGTFVTATFWGLVALDPSLVFDVEKEQVSEWINHIEHTGPGVILLLELLIVPKLPPRHLIGICTNVTFCVSYLIWINWIHSLNGTWAYPMLRKWDSAERFAFLGASCLIIIVFYGVGVLLTGLRLVWKPKPRSGADIGLLVV</sequence>
<comment type="catalytic activity">
    <reaction evidence="13">
        <text>9-octadecanoyloxy-octadecanoate + H2O = 9-hydroxy-octadecanoate + octadecanoate + H(+)</text>
        <dbReference type="Rhea" id="RHEA:52096"/>
        <dbReference type="ChEBI" id="CHEBI:15377"/>
        <dbReference type="ChEBI" id="CHEBI:15378"/>
        <dbReference type="ChEBI" id="CHEBI:25629"/>
        <dbReference type="ChEBI" id="CHEBI:136286"/>
        <dbReference type="ChEBI" id="CHEBI:136373"/>
    </reaction>
    <physiologicalReaction direction="left-to-right" evidence="13">
        <dbReference type="Rhea" id="RHEA:52097"/>
    </physiologicalReaction>
</comment>
<comment type="catalytic activity">
    <reaction evidence="12">
        <text>9-(9Z-octadecenoyloxy)-octadecanoate + H2O = 9-hydroxy-octadecanoate + (9Z)-octadecenoate + H(+)</text>
        <dbReference type="Rhea" id="RHEA:52048"/>
        <dbReference type="ChEBI" id="CHEBI:15377"/>
        <dbReference type="ChEBI" id="CHEBI:15378"/>
        <dbReference type="ChEBI" id="CHEBI:30823"/>
        <dbReference type="ChEBI" id="CHEBI:136282"/>
        <dbReference type="ChEBI" id="CHEBI:136286"/>
    </reaction>
    <physiologicalReaction direction="left-to-right" evidence="12">
        <dbReference type="Rhea" id="RHEA:52049"/>
    </physiologicalReaction>
</comment>
<evidence type="ECO:0000256" key="2">
    <source>
        <dbReference type="ARBA" id="ARBA00004127"/>
    </source>
</evidence>
<comment type="catalytic activity">
    <reaction evidence="9">
        <text>9-hexadecanoyloxy-octadecanoate + H2O = 9-hydroxy-octadecanoate + hexadecanoate + H(+)</text>
        <dbReference type="Rhea" id="RHEA:52052"/>
        <dbReference type="ChEBI" id="CHEBI:7896"/>
        <dbReference type="ChEBI" id="CHEBI:15377"/>
        <dbReference type="ChEBI" id="CHEBI:15378"/>
        <dbReference type="ChEBI" id="CHEBI:83670"/>
        <dbReference type="ChEBI" id="CHEBI:136286"/>
    </reaction>
    <physiologicalReaction direction="left-to-right" evidence="9">
        <dbReference type="Rhea" id="RHEA:52053"/>
    </physiologicalReaction>
</comment>
<feature type="transmembrane region" description="Helical" evidence="17">
    <location>
        <begin position="193"/>
        <end position="216"/>
    </location>
</feature>
<dbReference type="Pfam" id="PF04750">
    <property type="entry name" value="Far-17a_AIG1"/>
    <property type="match status" value="1"/>
</dbReference>
<evidence type="ECO:0000256" key="10">
    <source>
        <dbReference type="ARBA" id="ARBA00048680"/>
    </source>
</evidence>
<evidence type="ECO:0000256" key="6">
    <source>
        <dbReference type="ARBA" id="ARBA00023136"/>
    </source>
</evidence>
<comment type="catalytic activity">
    <reaction evidence="7">
        <text>12-hexadecanoyloxy-octadecanoate + H2O = 12-hydroxyoctadecanoate + hexadecanoate + H(+)</text>
        <dbReference type="Rhea" id="RHEA:52056"/>
        <dbReference type="ChEBI" id="CHEBI:7896"/>
        <dbReference type="ChEBI" id="CHEBI:15377"/>
        <dbReference type="ChEBI" id="CHEBI:15378"/>
        <dbReference type="ChEBI" id="CHEBI:83677"/>
        <dbReference type="ChEBI" id="CHEBI:84201"/>
    </reaction>
    <physiologicalReaction direction="left-to-right" evidence="7">
        <dbReference type="Rhea" id="RHEA:52057"/>
    </physiologicalReaction>
</comment>
<evidence type="ECO:0000256" key="5">
    <source>
        <dbReference type="ARBA" id="ARBA00022989"/>
    </source>
</evidence>
<evidence type="ECO:0000256" key="14">
    <source>
        <dbReference type="ARBA" id="ARBA00049296"/>
    </source>
</evidence>
<comment type="catalytic activity">
    <reaction evidence="14">
        <text>13-(9Z-octadecenoyloxy)-octadecanoate + H2O = 13-hydroxy-octadecanoate + (9Z)-octadecenoate + H(+)</text>
        <dbReference type="Rhea" id="RHEA:52064"/>
        <dbReference type="ChEBI" id="CHEBI:15377"/>
        <dbReference type="ChEBI" id="CHEBI:15378"/>
        <dbReference type="ChEBI" id="CHEBI:30823"/>
        <dbReference type="ChEBI" id="CHEBI:136303"/>
        <dbReference type="ChEBI" id="CHEBI:136304"/>
    </reaction>
    <physiologicalReaction direction="left-to-right" evidence="14">
        <dbReference type="Rhea" id="RHEA:52065"/>
    </physiologicalReaction>
</comment>
<comment type="catalytic activity">
    <reaction evidence="1">
        <text>9-(9Z-hexadecenoyloxy)-octadecanoate + H2O = (9Z)-hexadecenoate + 9-hydroxy-octadecanoate + H(+)</text>
        <dbReference type="Rhea" id="RHEA:52068"/>
        <dbReference type="ChEBI" id="CHEBI:15377"/>
        <dbReference type="ChEBI" id="CHEBI:15378"/>
        <dbReference type="ChEBI" id="CHEBI:32372"/>
        <dbReference type="ChEBI" id="CHEBI:136286"/>
        <dbReference type="ChEBI" id="CHEBI:136309"/>
    </reaction>
    <physiologicalReaction direction="left-to-right" evidence="1">
        <dbReference type="Rhea" id="RHEA:52069"/>
    </physiologicalReaction>
</comment>
<comment type="catalytic activity">
    <reaction evidence="11">
        <text>12-(9Z-octadecenoyloxy)-octadecanoate + H2O = 12-hydroxyoctadecanoate + (9Z)-octadecenoate + H(+)</text>
        <dbReference type="Rhea" id="RHEA:52060"/>
        <dbReference type="ChEBI" id="CHEBI:15377"/>
        <dbReference type="ChEBI" id="CHEBI:15378"/>
        <dbReference type="ChEBI" id="CHEBI:30823"/>
        <dbReference type="ChEBI" id="CHEBI:84201"/>
        <dbReference type="ChEBI" id="CHEBI:136302"/>
    </reaction>
    <physiologicalReaction direction="left-to-right" evidence="11">
        <dbReference type="Rhea" id="RHEA:52061"/>
    </physiologicalReaction>
</comment>
<gene>
    <name evidence="18" type="ORF">ODALV1_LOCUS24912</name>
</gene>
<keyword evidence="4 17" id="KW-0812">Transmembrane</keyword>
<evidence type="ECO:0000256" key="9">
    <source>
        <dbReference type="ARBA" id="ARBA00047863"/>
    </source>
</evidence>
<evidence type="ECO:0000256" key="13">
    <source>
        <dbReference type="ARBA" id="ARBA00049221"/>
    </source>
</evidence>
<keyword evidence="5 17" id="KW-1133">Transmembrane helix</keyword>
<evidence type="ECO:0000256" key="11">
    <source>
        <dbReference type="ARBA" id="ARBA00048701"/>
    </source>
</evidence>
<comment type="catalytic activity">
    <reaction evidence="16">
        <text>12-(9Z-hexadecenoyloxy)-octadecanoate + H2O = 12-hydroxyoctadecanoate + (9Z)-hexadecenoate + H(+)</text>
        <dbReference type="Rhea" id="RHEA:52072"/>
        <dbReference type="ChEBI" id="CHEBI:15377"/>
        <dbReference type="ChEBI" id="CHEBI:15378"/>
        <dbReference type="ChEBI" id="CHEBI:32372"/>
        <dbReference type="ChEBI" id="CHEBI:84201"/>
        <dbReference type="ChEBI" id="CHEBI:136312"/>
    </reaction>
    <physiologicalReaction direction="left-to-right" evidence="16">
        <dbReference type="Rhea" id="RHEA:52073"/>
    </physiologicalReaction>
</comment>
<feature type="transmembrane region" description="Helical" evidence="17">
    <location>
        <begin position="85"/>
        <end position="108"/>
    </location>
</feature>
<comment type="subcellular location">
    <subcellularLocation>
        <location evidence="2">Endomembrane system</location>
        <topology evidence="2">Multi-pass membrane protein</topology>
    </subcellularLocation>
</comment>
<evidence type="ECO:0000256" key="4">
    <source>
        <dbReference type="ARBA" id="ARBA00022692"/>
    </source>
</evidence>
<comment type="catalytic activity">
    <reaction evidence="10">
        <text>12-octadecanoyloxy-octadecanoate + H2O = 12-hydroxyoctadecanoate + octadecanoate + H(+)</text>
        <dbReference type="Rhea" id="RHEA:52080"/>
        <dbReference type="ChEBI" id="CHEBI:15377"/>
        <dbReference type="ChEBI" id="CHEBI:15378"/>
        <dbReference type="ChEBI" id="CHEBI:25629"/>
        <dbReference type="ChEBI" id="CHEBI:84201"/>
        <dbReference type="ChEBI" id="CHEBI:136330"/>
    </reaction>
    <physiologicalReaction direction="left-to-right" evidence="10">
        <dbReference type="Rhea" id="RHEA:52081"/>
    </physiologicalReaction>
</comment>